<dbReference type="STRING" id="1314771.A0A197K2V3"/>
<evidence type="ECO:0000256" key="1">
    <source>
        <dbReference type="ARBA" id="ARBA00022803"/>
    </source>
</evidence>
<organism evidence="5 6">
    <name type="scientific">Linnemannia elongata AG-77</name>
    <dbReference type="NCBI Taxonomy" id="1314771"/>
    <lineage>
        <taxon>Eukaryota</taxon>
        <taxon>Fungi</taxon>
        <taxon>Fungi incertae sedis</taxon>
        <taxon>Mucoromycota</taxon>
        <taxon>Mortierellomycotina</taxon>
        <taxon>Mortierellomycetes</taxon>
        <taxon>Mortierellales</taxon>
        <taxon>Mortierellaceae</taxon>
        <taxon>Linnemannia</taxon>
    </lineage>
</organism>
<dbReference type="SMART" id="SM00028">
    <property type="entry name" value="TPR"/>
    <property type="match status" value="3"/>
</dbReference>
<dbReference type="SUPFAM" id="SSF48452">
    <property type="entry name" value="TPR-like"/>
    <property type="match status" value="1"/>
</dbReference>
<dbReference type="PANTHER" id="PTHR12558:SF13">
    <property type="entry name" value="CELL DIVISION CYCLE PROTEIN 27 HOMOLOG"/>
    <property type="match status" value="1"/>
</dbReference>
<feature type="repeat" description="TPR" evidence="3">
    <location>
        <begin position="459"/>
        <end position="492"/>
    </location>
</feature>
<evidence type="ECO:0000313" key="6">
    <source>
        <dbReference type="Proteomes" id="UP000078512"/>
    </source>
</evidence>
<dbReference type="OrthoDB" id="308440at2759"/>
<feature type="compositionally biased region" description="Low complexity" evidence="4">
    <location>
        <begin position="798"/>
        <end position="816"/>
    </location>
</feature>
<dbReference type="Pfam" id="PF13176">
    <property type="entry name" value="TPR_7"/>
    <property type="match status" value="2"/>
</dbReference>
<feature type="compositionally biased region" description="Low complexity" evidence="4">
    <location>
        <begin position="234"/>
        <end position="245"/>
    </location>
</feature>
<feature type="region of interest" description="Disordered" evidence="4">
    <location>
        <begin position="723"/>
        <end position="784"/>
    </location>
</feature>
<keyword evidence="1 3" id="KW-0802">TPR repeat</keyword>
<feature type="compositionally biased region" description="Basic and acidic residues" evidence="4">
    <location>
        <begin position="821"/>
        <end position="838"/>
    </location>
</feature>
<accession>A0A197K2V3</accession>
<dbReference type="InterPro" id="IPR019734">
    <property type="entry name" value="TPR_rpt"/>
</dbReference>
<dbReference type="InterPro" id="IPR011990">
    <property type="entry name" value="TPR-like_helical_dom_sf"/>
</dbReference>
<reference evidence="5 6" key="1">
    <citation type="submission" date="2016-05" db="EMBL/GenBank/DDBJ databases">
        <title>Genome sequencing reveals origins of a unique bacterial endosymbiosis in the earliest lineages of terrestrial Fungi.</title>
        <authorList>
            <consortium name="DOE Joint Genome Institute"/>
            <person name="Uehling J."/>
            <person name="Gryganskyi A."/>
            <person name="Hameed K."/>
            <person name="Tschaplinski T."/>
            <person name="Misztal P."/>
            <person name="Wu S."/>
            <person name="Desiro A."/>
            <person name="Vande Pol N."/>
            <person name="Du Z.-Y."/>
            <person name="Zienkiewicz A."/>
            <person name="Zienkiewicz K."/>
            <person name="Morin E."/>
            <person name="Tisserant E."/>
            <person name="Splivallo R."/>
            <person name="Hainaut M."/>
            <person name="Henrissat B."/>
            <person name="Ohm R."/>
            <person name="Kuo A."/>
            <person name="Yan J."/>
            <person name="Lipzen A."/>
            <person name="Nolan M."/>
            <person name="Labutti K."/>
            <person name="Barry K."/>
            <person name="Goldstein A."/>
            <person name="Labbe J."/>
            <person name="Schadt C."/>
            <person name="Tuskan G."/>
            <person name="Grigoriev I."/>
            <person name="Martin F."/>
            <person name="Vilgalys R."/>
            <person name="Bonito G."/>
        </authorList>
    </citation>
    <scope>NUCLEOTIDE SEQUENCE [LARGE SCALE GENOMIC DNA]</scope>
    <source>
        <strain evidence="5 6">AG-77</strain>
    </source>
</reference>
<dbReference type="PANTHER" id="PTHR12558">
    <property type="entry name" value="CELL DIVISION CYCLE 16,23,27"/>
    <property type="match status" value="1"/>
</dbReference>
<gene>
    <name evidence="5" type="ORF">K457DRAFT_154676</name>
</gene>
<proteinExistence type="inferred from homology"/>
<dbReference type="AlphaFoldDB" id="A0A197K2V3"/>
<feature type="compositionally biased region" description="Basic and acidic residues" evidence="4">
    <location>
        <begin position="880"/>
        <end position="889"/>
    </location>
</feature>
<evidence type="ECO:0000256" key="3">
    <source>
        <dbReference type="PROSITE-ProRule" id="PRU00339"/>
    </source>
</evidence>
<evidence type="ECO:0000256" key="4">
    <source>
        <dbReference type="SAM" id="MobiDB-lite"/>
    </source>
</evidence>
<feature type="compositionally biased region" description="Low complexity" evidence="4">
    <location>
        <begin position="107"/>
        <end position="124"/>
    </location>
</feature>
<feature type="compositionally biased region" description="Low complexity" evidence="4">
    <location>
        <begin position="756"/>
        <end position="766"/>
    </location>
</feature>
<dbReference type="GO" id="GO:0005680">
    <property type="term" value="C:anaphase-promoting complex"/>
    <property type="evidence" value="ECO:0007669"/>
    <property type="project" value="UniProtKB-ARBA"/>
</dbReference>
<dbReference type="Gene3D" id="1.25.40.10">
    <property type="entry name" value="Tetratricopeptide repeat domain"/>
    <property type="match status" value="2"/>
</dbReference>
<feature type="compositionally biased region" description="Polar residues" evidence="4">
    <location>
        <begin position="844"/>
        <end position="871"/>
    </location>
</feature>
<feature type="region of interest" description="Disordered" evidence="4">
    <location>
        <begin position="92"/>
        <end position="124"/>
    </location>
</feature>
<name>A0A197K2V3_9FUNG</name>
<feature type="repeat" description="TPR" evidence="3">
    <location>
        <begin position="629"/>
        <end position="662"/>
    </location>
</feature>
<dbReference type="Proteomes" id="UP000078512">
    <property type="component" value="Unassembled WGS sequence"/>
</dbReference>
<keyword evidence="6" id="KW-1185">Reference proteome</keyword>
<dbReference type="PROSITE" id="PS50005">
    <property type="entry name" value="TPR"/>
    <property type="match status" value="2"/>
</dbReference>
<evidence type="ECO:0000313" key="5">
    <source>
        <dbReference type="EMBL" id="OAQ31026.1"/>
    </source>
</evidence>
<comment type="similarity">
    <text evidence="2">Belongs to the APC3/CDC27 family.</text>
</comment>
<feature type="compositionally biased region" description="Low complexity" evidence="4">
    <location>
        <begin position="199"/>
        <end position="209"/>
    </location>
</feature>
<dbReference type="GO" id="GO:0051301">
    <property type="term" value="P:cell division"/>
    <property type="evidence" value="ECO:0007669"/>
    <property type="project" value="TreeGrafter"/>
</dbReference>
<feature type="region of interest" description="Disordered" evidence="4">
    <location>
        <begin position="798"/>
        <end position="898"/>
    </location>
</feature>
<protein>
    <submittedName>
        <fullName evidence="5">TPR-like protein</fullName>
    </submittedName>
</protein>
<dbReference type="EMBL" id="KV442032">
    <property type="protein sequence ID" value="OAQ31026.1"/>
    <property type="molecule type" value="Genomic_DNA"/>
</dbReference>
<evidence type="ECO:0000256" key="2">
    <source>
        <dbReference type="ARBA" id="ARBA00038210"/>
    </source>
</evidence>
<feature type="region of interest" description="Disordered" evidence="4">
    <location>
        <begin position="196"/>
        <end position="246"/>
    </location>
</feature>
<feature type="compositionally biased region" description="Polar residues" evidence="4">
    <location>
        <begin position="774"/>
        <end position="784"/>
    </location>
</feature>
<sequence length="898" mass="103001">MATGNEKTYTSQERLAQLRLTESLYDAGLYKSAQLITGIHLCTVRKDEKWFQANAMYQYARSLTKLKEHRRATEYYMWASHIEDIAVPQDLPKARPSASESGTAPVTDITTGSDASTTTAVAATATSRPMTRGMELFNALHAGKEEMKKDRENRGLLMDSLIATARSSIAKPNLRESAKSTKTTLPSIPPVKLLSATMSKQQQQPSQQSSDDEHVRKKQHLSVDQPSTTAPLRASGKASSAGSVAPLTGLSREPLMQDLNDLKMDFALSCYESGDYIRAKDLLLQIPEDKRTVRTYLLLIQLLHRKTSLQIREDSYWSEIAKLQPLALEAYVHMLRAGTPLFFVSNMIPKDSPEYEWMKLYLQGLDSFFHMRYEAAHQTFTTLDGMFPHNTDIRIRLALCLRWMGKPVRACLIFSQVRKEDLYVIDDLYHYADCLKELYNAKLINKLAGDLLNISDKHPDTWCVQAMYWNMKGERDRALQMVSRALQLRPDHCGALQLRGLIYLESSPVRALGSFREASKTEKDLVTYEGMVKAYILLERHLEACKEAEEAKVRMPGNAQALALYGTALYHAANDEVAQDAQDQVNEALRIDPSCKLAAHTLLLIYENQRRFEEAIELLDQQLDHQPPDEIHIKKAEIYSSMERWEEALSSYERARSFNPLNAVAREGIANVEKILSGGDDELDDEQDLDDDLEIDEMDVHQDESPRLREQQLDEDDILTGEEDHGEEYDDDHRGHRMQSPQFTPHQPQRNGSLFAARARALAQQPQEERFHNRQQPMPAQTPNVNNRVLDASLFTPRQSQQQYVSPPQQQQQLQHQLHRLQQEQHRQRHQQHQEQQQHRYGTHRQQQDNMPSSSGYPQTPSRSMVSQTSYAAHHRRLNSQREREYDEHEDRDDDMVE</sequence>
<feature type="compositionally biased region" description="Polar residues" evidence="4">
    <location>
        <begin position="739"/>
        <end position="752"/>
    </location>
</feature>